<proteinExistence type="predicted"/>
<evidence type="ECO:0000313" key="1">
    <source>
        <dbReference type="EMBL" id="CAH2247043.1"/>
    </source>
</evidence>
<evidence type="ECO:0000313" key="2">
    <source>
        <dbReference type="Proteomes" id="UP000838756"/>
    </source>
</evidence>
<dbReference type="AlphaFoldDB" id="A0A8S4S2K4"/>
<gene>
    <name evidence="1" type="primary">jg23897</name>
    <name evidence="1" type="ORF">PAEG_LOCUS21495</name>
</gene>
<sequence length="109" mass="12242">MLLSGSNKHGSSTSLGELSQKALILNVTLTVALTSNWLRSRRRCSAAKLFTSITLCRRDPDYLYMFTRSRNYTPSRNLPAADDALLHPYSRVGCVTTYWITINTNEAII</sequence>
<dbReference type="Proteomes" id="UP000838756">
    <property type="component" value="Unassembled WGS sequence"/>
</dbReference>
<keyword evidence="2" id="KW-1185">Reference proteome</keyword>
<organism evidence="1 2">
    <name type="scientific">Pararge aegeria aegeria</name>
    <dbReference type="NCBI Taxonomy" id="348720"/>
    <lineage>
        <taxon>Eukaryota</taxon>
        <taxon>Metazoa</taxon>
        <taxon>Ecdysozoa</taxon>
        <taxon>Arthropoda</taxon>
        <taxon>Hexapoda</taxon>
        <taxon>Insecta</taxon>
        <taxon>Pterygota</taxon>
        <taxon>Neoptera</taxon>
        <taxon>Endopterygota</taxon>
        <taxon>Lepidoptera</taxon>
        <taxon>Glossata</taxon>
        <taxon>Ditrysia</taxon>
        <taxon>Papilionoidea</taxon>
        <taxon>Nymphalidae</taxon>
        <taxon>Satyrinae</taxon>
        <taxon>Satyrini</taxon>
        <taxon>Parargina</taxon>
        <taxon>Pararge</taxon>
    </lineage>
</organism>
<dbReference type="EMBL" id="CAKXAJ010025951">
    <property type="protein sequence ID" value="CAH2247043.1"/>
    <property type="molecule type" value="Genomic_DNA"/>
</dbReference>
<accession>A0A8S4S2K4</accession>
<dbReference type="OrthoDB" id="5771769at2759"/>
<name>A0A8S4S2K4_9NEOP</name>
<reference evidence="1" key="1">
    <citation type="submission" date="2022-03" db="EMBL/GenBank/DDBJ databases">
        <authorList>
            <person name="Lindestad O."/>
        </authorList>
    </citation>
    <scope>NUCLEOTIDE SEQUENCE</scope>
</reference>
<comment type="caution">
    <text evidence="1">The sequence shown here is derived from an EMBL/GenBank/DDBJ whole genome shotgun (WGS) entry which is preliminary data.</text>
</comment>
<protein>
    <submittedName>
        <fullName evidence="1">Jg23897 protein</fullName>
    </submittedName>
</protein>